<dbReference type="NCBIfam" id="TIGR00628">
    <property type="entry name" value="ung"/>
    <property type="match status" value="1"/>
</dbReference>
<dbReference type="InterPro" id="IPR005122">
    <property type="entry name" value="Uracil-DNA_glycosylase-like"/>
</dbReference>
<proteinExistence type="inferred from homology"/>
<accession>A0A9Q9CSW5</accession>
<dbReference type="HAMAP" id="MF_00148">
    <property type="entry name" value="UDG"/>
    <property type="match status" value="1"/>
</dbReference>
<comment type="subcellular location">
    <subcellularLocation>
        <location evidence="9">Cytoplasm</location>
    </subcellularLocation>
</comment>
<comment type="function">
    <text evidence="2 9 11">Excises uracil residues from the DNA which can arise as a result of misincorporation of dUMP residues by DNA polymerase or due to deamination of cytosine.</text>
</comment>
<evidence type="ECO:0000259" key="12">
    <source>
        <dbReference type="SMART" id="SM00986"/>
    </source>
</evidence>
<feature type="domain" description="Uracil-DNA glycosylase-like" evidence="12">
    <location>
        <begin position="48"/>
        <end position="208"/>
    </location>
</feature>
<dbReference type="Gene3D" id="3.40.470.10">
    <property type="entry name" value="Uracil-DNA glycosylase-like domain"/>
    <property type="match status" value="1"/>
</dbReference>
<comment type="catalytic activity">
    <reaction evidence="1 9 11">
        <text>Hydrolyzes single-stranded DNA or mismatched double-stranded DNA and polynucleotides, releasing free uracil.</text>
        <dbReference type="EC" id="3.2.2.27"/>
    </reaction>
</comment>
<evidence type="ECO:0000256" key="7">
    <source>
        <dbReference type="ARBA" id="ARBA00022801"/>
    </source>
</evidence>
<dbReference type="GO" id="GO:0097510">
    <property type="term" value="P:base-excision repair, AP site formation via deaminated base removal"/>
    <property type="evidence" value="ECO:0007669"/>
    <property type="project" value="TreeGrafter"/>
</dbReference>
<dbReference type="EMBL" id="CP071250">
    <property type="protein sequence ID" value="UUF09397.1"/>
    <property type="molecule type" value="Genomic_DNA"/>
</dbReference>
<gene>
    <name evidence="9" type="primary">ung</name>
    <name evidence="13" type="ORF">J0J69_08570</name>
    <name evidence="14" type="ORF">J0J70_05420</name>
</gene>
<evidence type="ECO:0000313" key="14">
    <source>
        <dbReference type="EMBL" id="UUF09397.1"/>
    </source>
</evidence>
<evidence type="ECO:0000256" key="4">
    <source>
        <dbReference type="ARBA" id="ARBA00012030"/>
    </source>
</evidence>
<dbReference type="PANTHER" id="PTHR11264:SF0">
    <property type="entry name" value="URACIL-DNA GLYCOSYLASE"/>
    <property type="match status" value="1"/>
</dbReference>
<reference evidence="14 15" key="1">
    <citation type="submission" date="2021-03" db="EMBL/GenBank/DDBJ databases">
        <title>Comparative Genomics and Metabolomics in the genus Turicibacter.</title>
        <authorList>
            <person name="Maki J."/>
            <person name="Looft T."/>
        </authorList>
    </citation>
    <scope>NUCLEOTIDE SEQUENCE</scope>
    <source>
        <strain evidence="14">ISU324</strain>
        <strain evidence="13 15">MMM721</strain>
    </source>
</reference>
<evidence type="ECO:0000313" key="13">
    <source>
        <dbReference type="EMBL" id="UUF05150.1"/>
    </source>
</evidence>
<dbReference type="InterPro" id="IPR018085">
    <property type="entry name" value="Ura-DNA_Glyclase_AS"/>
</dbReference>
<dbReference type="FunFam" id="3.40.470.10:FF:000001">
    <property type="entry name" value="Uracil-DNA glycosylase"/>
    <property type="match status" value="1"/>
</dbReference>
<evidence type="ECO:0000256" key="9">
    <source>
        <dbReference type="HAMAP-Rule" id="MF_00148"/>
    </source>
</evidence>
<protein>
    <recommendedName>
        <fullName evidence="5 9">Uracil-DNA glycosylase</fullName>
        <shortName evidence="9">UDG</shortName>
        <ecNumber evidence="4 9">3.2.2.27</ecNumber>
    </recommendedName>
</protein>
<keyword evidence="8 9" id="KW-0234">DNA repair</keyword>
<dbReference type="SMART" id="SM00986">
    <property type="entry name" value="UDG"/>
    <property type="match status" value="1"/>
</dbReference>
<dbReference type="NCBIfam" id="NF003591">
    <property type="entry name" value="PRK05254.1-4"/>
    <property type="match status" value="1"/>
</dbReference>
<evidence type="ECO:0000313" key="16">
    <source>
        <dbReference type="Proteomes" id="UP001058072"/>
    </source>
</evidence>
<evidence type="ECO:0000256" key="11">
    <source>
        <dbReference type="RuleBase" id="RU003780"/>
    </source>
</evidence>
<dbReference type="Pfam" id="PF03167">
    <property type="entry name" value="UDG"/>
    <property type="match status" value="1"/>
</dbReference>
<dbReference type="GO" id="GO:0004844">
    <property type="term" value="F:uracil DNA N-glycosylase activity"/>
    <property type="evidence" value="ECO:0007669"/>
    <property type="project" value="UniProtKB-UniRule"/>
</dbReference>
<dbReference type="RefSeq" id="WP_212724643.1">
    <property type="nucleotide sequence ID" value="NZ_CP071249.1"/>
</dbReference>
<keyword evidence="9" id="KW-0963">Cytoplasm</keyword>
<evidence type="ECO:0000256" key="2">
    <source>
        <dbReference type="ARBA" id="ARBA00002631"/>
    </source>
</evidence>
<dbReference type="NCBIfam" id="NF003592">
    <property type="entry name" value="PRK05254.1-5"/>
    <property type="match status" value="1"/>
</dbReference>
<feature type="active site" description="Proton acceptor" evidence="9 10">
    <location>
        <position position="63"/>
    </location>
</feature>
<evidence type="ECO:0000256" key="5">
    <source>
        <dbReference type="ARBA" id="ARBA00018429"/>
    </source>
</evidence>
<name>A0A9Q9CSW5_9FIRM</name>
<dbReference type="NCBIfam" id="NF003588">
    <property type="entry name" value="PRK05254.1-1"/>
    <property type="match status" value="1"/>
</dbReference>
<dbReference type="PROSITE" id="PS00130">
    <property type="entry name" value="U_DNA_GLYCOSYLASE"/>
    <property type="match status" value="1"/>
</dbReference>
<dbReference type="AlphaFoldDB" id="A0A9Q9CSW5"/>
<evidence type="ECO:0000313" key="15">
    <source>
        <dbReference type="Proteomes" id="UP001058016"/>
    </source>
</evidence>
<evidence type="ECO:0000256" key="6">
    <source>
        <dbReference type="ARBA" id="ARBA00022763"/>
    </source>
</evidence>
<dbReference type="Proteomes" id="UP001058016">
    <property type="component" value="Chromosome"/>
</dbReference>
<sequence>MFIHNDWDLILKQEFEQPYMKELFNQLHQQYETEVVYPPKNEVFHAFQLTPYSEVKVVILGQDPYHGPNQANGLSFSVEARTKLPPSLRNIFNELVEDIKCEYPSSGDLSKWAKQGVLLLNTTLTVKEGQPMSHVGMGWETFTDAVLRYLNEKPTPIVFILWGKHAQSKKKLIDLNKHFVIESAHPSPLSARRGFFGSAPFSKTNEFLASKGLNPIDWSLN</sequence>
<dbReference type="GO" id="GO:0005737">
    <property type="term" value="C:cytoplasm"/>
    <property type="evidence" value="ECO:0007669"/>
    <property type="project" value="UniProtKB-SubCell"/>
</dbReference>
<dbReference type="SMART" id="SM00987">
    <property type="entry name" value="UreE_C"/>
    <property type="match status" value="1"/>
</dbReference>
<dbReference type="EMBL" id="CP071249">
    <property type="protein sequence ID" value="UUF05150.1"/>
    <property type="molecule type" value="Genomic_DNA"/>
</dbReference>
<evidence type="ECO:0000256" key="10">
    <source>
        <dbReference type="PROSITE-ProRule" id="PRU10072"/>
    </source>
</evidence>
<dbReference type="CDD" id="cd10027">
    <property type="entry name" value="UDG-F1-like"/>
    <property type="match status" value="1"/>
</dbReference>
<organism evidence="14 16">
    <name type="scientific">Turicibacter bilis</name>
    <dbReference type="NCBI Taxonomy" id="2735723"/>
    <lineage>
        <taxon>Bacteria</taxon>
        <taxon>Bacillati</taxon>
        <taxon>Bacillota</taxon>
        <taxon>Erysipelotrichia</taxon>
        <taxon>Erysipelotrichales</taxon>
        <taxon>Turicibacteraceae</taxon>
        <taxon>Turicibacter</taxon>
    </lineage>
</organism>
<dbReference type="EC" id="3.2.2.27" evidence="4 9"/>
<dbReference type="InterPro" id="IPR002043">
    <property type="entry name" value="UDG_fam1"/>
</dbReference>
<keyword evidence="6 9" id="KW-0227">DNA damage</keyword>
<dbReference type="Proteomes" id="UP001058072">
    <property type="component" value="Chromosome"/>
</dbReference>
<dbReference type="SUPFAM" id="SSF52141">
    <property type="entry name" value="Uracil-DNA glycosylase-like"/>
    <property type="match status" value="1"/>
</dbReference>
<evidence type="ECO:0000256" key="8">
    <source>
        <dbReference type="ARBA" id="ARBA00023204"/>
    </source>
</evidence>
<evidence type="ECO:0000256" key="1">
    <source>
        <dbReference type="ARBA" id="ARBA00001400"/>
    </source>
</evidence>
<evidence type="ECO:0000256" key="3">
    <source>
        <dbReference type="ARBA" id="ARBA00008184"/>
    </source>
</evidence>
<dbReference type="NCBIfam" id="NF003589">
    <property type="entry name" value="PRK05254.1-2"/>
    <property type="match status" value="1"/>
</dbReference>
<keyword evidence="14" id="KW-0326">Glycosidase</keyword>
<dbReference type="PANTHER" id="PTHR11264">
    <property type="entry name" value="URACIL-DNA GLYCOSYLASE"/>
    <property type="match status" value="1"/>
</dbReference>
<keyword evidence="7 9" id="KW-0378">Hydrolase</keyword>
<dbReference type="InterPro" id="IPR036895">
    <property type="entry name" value="Uracil-DNA_glycosylase-like_sf"/>
</dbReference>
<keyword evidence="15" id="KW-1185">Reference proteome</keyword>
<comment type="similarity">
    <text evidence="3 9 11">Belongs to the uracil-DNA glycosylase (UDG) superfamily. UNG family.</text>
</comment>